<evidence type="ECO:0000256" key="2">
    <source>
        <dbReference type="ARBA" id="ARBA00022475"/>
    </source>
</evidence>
<accession>A0A7W7KMP9</accession>
<evidence type="ECO:0000256" key="4">
    <source>
        <dbReference type="ARBA" id="ARBA00022989"/>
    </source>
</evidence>
<keyword evidence="5" id="KW-0472">Membrane</keyword>
<keyword evidence="4" id="KW-1133">Transmembrane helix</keyword>
<protein>
    <recommendedName>
        <fullName evidence="7">Cache domain-containing protein</fullName>
    </recommendedName>
</protein>
<dbReference type="InterPro" id="IPR033479">
    <property type="entry name" value="dCache_1"/>
</dbReference>
<dbReference type="CDD" id="cd12913">
    <property type="entry name" value="PDC1_MCP_like"/>
    <property type="match status" value="1"/>
</dbReference>
<comment type="subcellular location">
    <subcellularLocation>
        <location evidence="1">Cell membrane</location>
        <topology evidence="1">Multi-pass membrane protein</topology>
    </subcellularLocation>
</comment>
<name>A0A7W7KMP9_PSENT</name>
<organism evidence="8 9">
    <name type="scientific">Pseudomonas nitroreducens</name>
    <dbReference type="NCBI Taxonomy" id="46680"/>
    <lineage>
        <taxon>Bacteria</taxon>
        <taxon>Pseudomonadati</taxon>
        <taxon>Pseudomonadota</taxon>
        <taxon>Gammaproteobacteria</taxon>
        <taxon>Pseudomonadales</taxon>
        <taxon>Pseudomonadaceae</taxon>
        <taxon>Pseudomonas</taxon>
    </lineage>
</organism>
<feature type="domain" description="Cache" evidence="7">
    <location>
        <begin position="115"/>
        <end position="234"/>
    </location>
</feature>
<reference evidence="8 9" key="1">
    <citation type="submission" date="2020-08" db="EMBL/GenBank/DDBJ databases">
        <title>Functional genomics of gut bacteria from endangered species of beetles.</title>
        <authorList>
            <person name="Carlos-Shanley C."/>
        </authorList>
    </citation>
    <scope>NUCLEOTIDE SEQUENCE [LARGE SCALE GENOMIC DNA]</scope>
    <source>
        <strain evidence="8 9">S00179</strain>
    </source>
</reference>
<keyword evidence="3" id="KW-0812">Transmembrane</keyword>
<dbReference type="Pfam" id="PF02743">
    <property type="entry name" value="dCache_1"/>
    <property type="match status" value="1"/>
</dbReference>
<dbReference type="EMBL" id="JACHLI010000016">
    <property type="protein sequence ID" value="MBB4865093.1"/>
    <property type="molecule type" value="Genomic_DNA"/>
</dbReference>
<sequence>MSKNNDKNSEAPVMSSEQPTDELQRCAQRIDASIRNVFQRLDELAGEVEGIWRVLAEEGKRPSSKDLGALRPRIQHDLTDDGTRLHGTGVVIEPGELADQEMYLEWWYHGRGDKVVPMSLNFNRRSESFYNYLNMPWFSRPRASGQPSVVGPFVDLYGTDLYILAFSVPIQVDGRFIGVAAADIALHEFEGVLLGSLMQMGHEALVVNGEGRVVAANTANWFTGDLARRLLGRDGQGREQELAASFSHWAVIERPQARRLSGAA</sequence>
<evidence type="ECO:0000256" key="5">
    <source>
        <dbReference type="ARBA" id="ARBA00023136"/>
    </source>
</evidence>
<keyword evidence="2" id="KW-1003">Cell membrane</keyword>
<dbReference type="RefSeq" id="WP_260403214.1">
    <property type="nucleotide sequence ID" value="NZ_JACHLI010000016.1"/>
</dbReference>
<evidence type="ECO:0000313" key="8">
    <source>
        <dbReference type="EMBL" id="MBB4865093.1"/>
    </source>
</evidence>
<evidence type="ECO:0000313" key="9">
    <source>
        <dbReference type="Proteomes" id="UP000566995"/>
    </source>
</evidence>
<dbReference type="Proteomes" id="UP000566995">
    <property type="component" value="Unassembled WGS sequence"/>
</dbReference>
<evidence type="ECO:0000256" key="6">
    <source>
        <dbReference type="SAM" id="MobiDB-lite"/>
    </source>
</evidence>
<evidence type="ECO:0000256" key="1">
    <source>
        <dbReference type="ARBA" id="ARBA00004651"/>
    </source>
</evidence>
<dbReference type="Gene3D" id="3.30.450.20">
    <property type="entry name" value="PAS domain"/>
    <property type="match status" value="1"/>
</dbReference>
<feature type="region of interest" description="Disordered" evidence="6">
    <location>
        <begin position="1"/>
        <end position="23"/>
    </location>
</feature>
<evidence type="ECO:0000256" key="3">
    <source>
        <dbReference type="ARBA" id="ARBA00022692"/>
    </source>
</evidence>
<gene>
    <name evidence="8" type="ORF">HNP46_003969</name>
</gene>
<proteinExistence type="predicted"/>
<dbReference type="AlphaFoldDB" id="A0A7W7KMP9"/>
<evidence type="ECO:0000259" key="7">
    <source>
        <dbReference type="Pfam" id="PF02743"/>
    </source>
</evidence>
<comment type="caution">
    <text evidence="8">The sequence shown here is derived from an EMBL/GenBank/DDBJ whole genome shotgun (WGS) entry which is preliminary data.</text>
</comment>
<dbReference type="GO" id="GO:0005886">
    <property type="term" value="C:plasma membrane"/>
    <property type="evidence" value="ECO:0007669"/>
    <property type="project" value="UniProtKB-SubCell"/>
</dbReference>